<feature type="transmembrane region" description="Helical" evidence="2">
    <location>
        <begin position="59"/>
        <end position="79"/>
    </location>
</feature>
<evidence type="ECO:0000256" key="2">
    <source>
        <dbReference type="SAM" id="Phobius"/>
    </source>
</evidence>
<dbReference type="EMBL" id="JBHSQH010000001">
    <property type="protein sequence ID" value="MFC5970673.1"/>
    <property type="molecule type" value="Genomic_DNA"/>
</dbReference>
<comment type="caution">
    <text evidence="3">The sequence shown here is derived from an EMBL/GenBank/DDBJ whole genome shotgun (WGS) entry which is preliminary data.</text>
</comment>
<accession>A0ABD5RJY9</accession>
<keyword evidence="4" id="KW-1185">Reference proteome</keyword>
<feature type="transmembrane region" description="Helical" evidence="2">
    <location>
        <begin position="35"/>
        <end position="53"/>
    </location>
</feature>
<proteinExistence type="predicted"/>
<evidence type="ECO:0000313" key="3">
    <source>
        <dbReference type="EMBL" id="MFC5970673.1"/>
    </source>
</evidence>
<sequence length="202" mass="21287">MDVLQLGEIFGLSVPVLLLLAGTGLIVAEAALPGAHFVVLGIALLLAGLVGLVVGTTAFGLLVMTLTLMIAGAATFFAFREFDVYGSGGSGRTRDSDSLKGTTGRVTERVTKTDGEVKLDAGGFNPYYRARAMDSDIPVGTEVMVVDPGGGNVITVEPVESIGEDPIDRELRRDRERKSSGGDHSSDRSGEDRDRDGEREMA</sequence>
<keyword evidence="2" id="KW-0472">Membrane</keyword>
<feature type="compositionally biased region" description="Basic and acidic residues" evidence="1">
    <location>
        <begin position="166"/>
        <end position="202"/>
    </location>
</feature>
<dbReference type="PANTHER" id="PTHR33507">
    <property type="entry name" value="INNER MEMBRANE PROTEIN YBBJ"/>
    <property type="match status" value="1"/>
</dbReference>
<dbReference type="InterPro" id="IPR052165">
    <property type="entry name" value="Membrane_assoc_protease"/>
</dbReference>
<gene>
    <name evidence="3" type="ORF">ACFPYI_04940</name>
</gene>
<keyword evidence="2" id="KW-0812">Transmembrane</keyword>
<protein>
    <submittedName>
        <fullName evidence="3">NfeD family protein</fullName>
    </submittedName>
</protein>
<organism evidence="3 4">
    <name type="scientific">Halomarina salina</name>
    <dbReference type="NCBI Taxonomy" id="1872699"/>
    <lineage>
        <taxon>Archaea</taxon>
        <taxon>Methanobacteriati</taxon>
        <taxon>Methanobacteriota</taxon>
        <taxon>Stenosarchaea group</taxon>
        <taxon>Halobacteria</taxon>
        <taxon>Halobacteriales</taxon>
        <taxon>Natronomonadaceae</taxon>
        <taxon>Halomarina</taxon>
    </lineage>
</organism>
<evidence type="ECO:0000313" key="4">
    <source>
        <dbReference type="Proteomes" id="UP001596099"/>
    </source>
</evidence>
<name>A0ABD5RJY9_9EURY</name>
<dbReference type="PANTHER" id="PTHR33507:SF3">
    <property type="entry name" value="INNER MEMBRANE PROTEIN YBBJ"/>
    <property type="match status" value="1"/>
</dbReference>
<dbReference type="Gene3D" id="2.40.50.140">
    <property type="entry name" value="Nucleic acid-binding proteins"/>
    <property type="match status" value="1"/>
</dbReference>
<dbReference type="AlphaFoldDB" id="A0ABD5RJY9"/>
<feature type="region of interest" description="Disordered" evidence="1">
    <location>
        <begin position="155"/>
        <end position="202"/>
    </location>
</feature>
<dbReference type="RefSeq" id="WP_247413600.1">
    <property type="nucleotide sequence ID" value="NZ_JALLGW010000001.1"/>
</dbReference>
<reference evidence="3 4" key="1">
    <citation type="journal article" date="2019" name="Int. J. Syst. Evol. Microbiol.">
        <title>The Global Catalogue of Microorganisms (GCM) 10K type strain sequencing project: providing services to taxonomists for standard genome sequencing and annotation.</title>
        <authorList>
            <consortium name="The Broad Institute Genomics Platform"/>
            <consortium name="The Broad Institute Genome Sequencing Center for Infectious Disease"/>
            <person name="Wu L."/>
            <person name="Ma J."/>
        </authorList>
    </citation>
    <scope>NUCLEOTIDE SEQUENCE [LARGE SCALE GENOMIC DNA]</scope>
    <source>
        <strain evidence="3 4">CGMCC 1.12543</strain>
    </source>
</reference>
<dbReference type="InterPro" id="IPR012340">
    <property type="entry name" value="NA-bd_OB-fold"/>
</dbReference>
<dbReference type="Proteomes" id="UP001596099">
    <property type="component" value="Unassembled WGS sequence"/>
</dbReference>
<feature type="transmembrane region" description="Helical" evidence="2">
    <location>
        <begin position="6"/>
        <end position="28"/>
    </location>
</feature>
<keyword evidence="2" id="KW-1133">Transmembrane helix</keyword>
<evidence type="ECO:0000256" key="1">
    <source>
        <dbReference type="SAM" id="MobiDB-lite"/>
    </source>
</evidence>